<proteinExistence type="predicted"/>
<evidence type="ECO:0000256" key="1">
    <source>
        <dbReference type="SAM" id="SignalP"/>
    </source>
</evidence>
<evidence type="ECO:0000313" key="3">
    <source>
        <dbReference type="Proteomes" id="UP000007254"/>
    </source>
</evidence>
<keyword evidence="3" id="KW-1185">Reference proteome</keyword>
<dbReference type="SUPFAM" id="SSF51004">
    <property type="entry name" value="C-terminal (heme d1) domain of cytochrome cd1-nitrite reductase"/>
    <property type="match status" value="1"/>
</dbReference>
<dbReference type="STRING" id="869211.Spith_0786"/>
<dbReference type="AlphaFoldDB" id="G0GB38"/>
<evidence type="ECO:0000313" key="2">
    <source>
        <dbReference type="EMBL" id="AEJ61062.1"/>
    </source>
</evidence>
<name>G0GB38_WINT7</name>
<dbReference type="EMBL" id="CP002903">
    <property type="protein sequence ID" value="AEJ61062.1"/>
    <property type="molecule type" value="Genomic_DNA"/>
</dbReference>
<dbReference type="InterPro" id="IPR015943">
    <property type="entry name" value="WD40/YVTN_repeat-like_dom_sf"/>
</dbReference>
<dbReference type="OrthoDB" id="494137at2"/>
<gene>
    <name evidence="2" type="ordered locus">Spith_0786</name>
</gene>
<dbReference type="RefSeq" id="WP_014624439.1">
    <property type="nucleotide sequence ID" value="NC_017583.1"/>
</dbReference>
<accession>G0GB38</accession>
<dbReference type="KEGG" id="stq:Spith_0786"/>
<dbReference type="InterPro" id="IPR011048">
    <property type="entry name" value="Haem_d1_sf"/>
</dbReference>
<dbReference type="InterPro" id="IPR013211">
    <property type="entry name" value="LVIVD"/>
</dbReference>
<dbReference type="Pfam" id="PF08309">
    <property type="entry name" value="LVIVD"/>
    <property type="match status" value="6"/>
</dbReference>
<protein>
    <submittedName>
        <fullName evidence="2">LVIVD repeat-containing protein</fullName>
    </submittedName>
</protein>
<dbReference type="PROSITE" id="PS51257">
    <property type="entry name" value="PROKAR_LIPOPROTEIN"/>
    <property type="match status" value="1"/>
</dbReference>
<keyword evidence="1" id="KW-0732">Signal</keyword>
<feature type="chain" id="PRO_5003400257" evidence="1">
    <location>
        <begin position="25"/>
        <end position="323"/>
    </location>
</feature>
<sequence>MKHVHVILILTFLLLAGCSSPVGDSDPVSPGLSVVGDLGVGSAVDVAVDGHYAYLTTYVSATLKIVDVADPSSPVLVSTTFLPGDVSAHGLDVAFGYAYVTNEGAFRVINVSDKENPAVEGSITLLSQWPVDVMVEGTYAYVAWGPAGLGIVDVSSPSNLTMTGWLDTAGDARAVVKEGHYVYLADGDNGLLIVDVSTPSQPVAAAQVSGFTASALTLMGGYAYVGTDGDGLVVVNVTDPSSPQQVAQKDVNGGTNTVYAVAASDSYLYLSDAERIAMLDVSNPASPVEVASLSLPYVGGLEIHGGYLYAGGDQGSSLIQPGY</sequence>
<feature type="signal peptide" evidence="1">
    <location>
        <begin position="1"/>
        <end position="24"/>
    </location>
</feature>
<organism evidence="2 3">
    <name type="scientific">Winmispira thermophila (strain ATCC 700085 / DSM 6578 / Z-1203)</name>
    <name type="common">Spirochaeta thermophila</name>
    <dbReference type="NCBI Taxonomy" id="869211"/>
    <lineage>
        <taxon>Bacteria</taxon>
        <taxon>Pseudomonadati</taxon>
        <taxon>Spirochaetota</taxon>
        <taxon>Spirochaetia</taxon>
        <taxon>Winmispirales</taxon>
        <taxon>Winmispiraceae</taxon>
        <taxon>Winmispira</taxon>
    </lineage>
</organism>
<reference evidence="2 3" key="1">
    <citation type="submission" date="2011-06" db="EMBL/GenBank/DDBJ databases">
        <title>The complete genome of Spirochaeta thermophila DSM 6578.</title>
        <authorList>
            <consortium name="US DOE Joint Genome Institute (JGI-PGF)"/>
            <person name="Lucas S."/>
            <person name="Lapidus A."/>
            <person name="Bruce D."/>
            <person name="Goodwin L."/>
            <person name="Pitluck S."/>
            <person name="Peters L."/>
            <person name="Kyrpides N."/>
            <person name="Mavromatis K."/>
            <person name="Ivanova N."/>
            <person name="Mikailova N."/>
            <person name="Pagani I."/>
            <person name="Chertkov O."/>
            <person name="Detter J.C."/>
            <person name="Tapia R."/>
            <person name="Han C."/>
            <person name="Land M."/>
            <person name="Hauser L."/>
            <person name="Markowitz V."/>
            <person name="Cheng J.-F."/>
            <person name="Hugenholtz P."/>
            <person name="Woyke T."/>
            <person name="Wu D."/>
            <person name="Spring S."/>
            <person name="Merkhoffer B."/>
            <person name="Schneider S."/>
            <person name="Klenk H.-P."/>
            <person name="Eisen J.A."/>
        </authorList>
    </citation>
    <scope>NUCLEOTIDE SEQUENCE [LARGE SCALE GENOMIC DNA]</scope>
    <source>
        <strain evidence="3">ATCC 700085 / DSM 6578 / Z-1203</strain>
    </source>
</reference>
<dbReference type="HOGENOM" id="CLU_860274_0_0_12"/>
<dbReference type="Gene3D" id="2.130.10.10">
    <property type="entry name" value="YVTN repeat-like/Quinoprotein amine dehydrogenase"/>
    <property type="match status" value="1"/>
</dbReference>
<dbReference type="Proteomes" id="UP000007254">
    <property type="component" value="Chromosome"/>
</dbReference>